<evidence type="ECO:0000256" key="3">
    <source>
        <dbReference type="ARBA" id="ARBA00013520"/>
    </source>
</evidence>
<dbReference type="GO" id="GO:0008191">
    <property type="term" value="F:metalloendopeptidase inhibitor activity"/>
    <property type="evidence" value="ECO:0007669"/>
    <property type="project" value="InterPro"/>
</dbReference>
<dbReference type="AlphaFoldDB" id="A0A674E6G4"/>
<feature type="disulfide bond" evidence="10">
    <location>
        <begin position="120"/>
        <end position="136"/>
    </location>
</feature>
<keyword evidence="6" id="KW-0646">Protease inhibitor</keyword>
<evidence type="ECO:0000256" key="8">
    <source>
        <dbReference type="ARBA" id="ARBA00023215"/>
    </source>
</evidence>
<comment type="similarity">
    <text evidence="2">Belongs to the protease inhibitor I35 (TIMP) family.</text>
</comment>
<feature type="domain" description="NTR" evidence="11">
    <location>
        <begin position="1"/>
        <end position="102"/>
    </location>
</feature>
<keyword evidence="5" id="KW-0483">Metalloprotease inhibitor</keyword>
<accession>A0A674E6G4</accession>
<dbReference type="GO" id="GO:0031012">
    <property type="term" value="C:extracellular matrix"/>
    <property type="evidence" value="ECO:0007669"/>
    <property type="project" value="TreeGrafter"/>
</dbReference>
<proteinExistence type="inferred from homology"/>
<evidence type="ECO:0000256" key="9">
    <source>
        <dbReference type="ARBA" id="ARBA00030102"/>
    </source>
</evidence>
<dbReference type="GO" id="GO:0051045">
    <property type="term" value="P:negative regulation of membrane protein ectodomain proteolysis"/>
    <property type="evidence" value="ECO:0007669"/>
    <property type="project" value="TreeGrafter"/>
</dbReference>
<reference evidence="12" key="2">
    <citation type="submission" date="2025-09" db="UniProtKB">
        <authorList>
            <consortium name="Ensembl"/>
        </authorList>
    </citation>
    <scope>IDENTIFICATION</scope>
</reference>
<comment type="subcellular location">
    <subcellularLocation>
        <location evidence="1">Secreted</location>
    </subcellularLocation>
</comment>
<name>A0A674E6G4_SALTR</name>
<keyword evidence="8" id="KW-0481">Metalloenzyme inhibitor</keyword>
<protein>
    <recommendedName>
        <fullName evidence="3">Metalloproteinase inhibitor 2</fullName>
    </recommendedName>
    <alternativeName>
        <fullName evidence="9">Tissue inhibitor of metalloproteinases 2</fullName>
    </alternativeName>
</protein>
<feature type="disulfide bond" evidence="10">
    <location>
        <begin position="102"/>
        <end position="144"/>
    </location>
</feature>
<dbReference type="Gene3D" id="3.90.370.10">
    <property type="entry name" value="Tissue inhibitor of metalloproteinase-1. Chain B, domain 1"/>
    <property type="match status" value="1"/>
</dbReference>
<dbReference type="GO" id="GO:0005615">
    <property type="term" value="C:extracellular space"/>
    <property type="evidence" value="ECO:0007669"/>
    <property type="project" value="TreeGrafter"/>
</dbReference>
<dbReference type="InterPro" id="IPR001820">
    <property type="entry name" value="TIMP"/>
</dbReference>
<evidence type="ECO:0000256" key="10">
    <source>
        <dbReference type="PIRSR" id="PIRSR601820-3"/>
    </source>
</evidence>
<dbReference type="InParanoid" id="A0A674E6G4"/>
<evidence type="ECO:0000313" key="12">
    <source>
        <dbReference type="Ensembl" id="ENSSTUP00000103892.1"/>
    </source>
</evidence>
<dbReference type="Pfam" id="PF00965">
    <property type="entry name" value="TIMP"/>
    <property type="match status" value="1"/>
</dbReference>
<evidence type="ECO:0000256" key="5">
    <source>
        <dbReference type="ARBA" id="ARBA00022608"/>
    </source>
</evidence>
<keyword evidence="7 10" id="KW-1015">Disulfide bond</keyword>
<evidence type="ECO:0000256" key="4">
    <source>
        <dbReference type="ARBA" id="ARBA00022525"/>
    </source>
</evidence>
<dbReference type="Gene3D" id="2.40.50.120">
    <property type="match status" value="1"/>
</dbReference>
<keyword evidence="4" id="KW-0964">Secreted</keyword>
<gene>
    <name evidence="12" type="primary">TIMP2</name>
    <name evidence="12" type="synonym">LOC115189503</name>
</gene>
<evidence type="ECO:0000256" key="2">
    <source>
        <dbReference type="ARBA" id="ARBA00011027"/>
    </source>
</evidence>
<dbReference type="SUPFAM" id="SSF50242">
    <property type="entry name" value="TIMP-like"/>
    <property type="match status" value="1"/>
</dbReference>
<dbReference type="InterPro" id="IPR008993">
    <property type="entry name" value="TIMP-like_OB-fold"/>
</dbReference>
<dbReference type="SMART" id="SM00206">
    <property type="entry name" value="NTR"/>
    <property type="match status" value="1"/>
</dbReference>
<dbReference type="Ensembl" id="ENSSTUT00000111392.1">
    <property type="protein sequence ID" value="ENSSTUP00000103892.1"/>
    <property type="gene ID" value="ENSSTUG00000046393.1"/>
</dbReference>
<keyword evidence="13" id="KW-1185">Reference proteome</keyword>
<evidence type="ECO:0000259" key="11">
    <source>
        <dbReference type="PROSITE" id="PS50189"/>
    </source>
</evidence>
<sequence length="154" mass="17119">MSPSVYFVVIRAKVVGVKAVSGNTHYDVQQIKMFKGPNQDIHVIFTGGPCRAFLETNKEYLFTGRLNTDGTVHVMMCDFIHSWEALSDTQMRSLTLHYQSGCKIIRCNALPCPISAPDECLWMAIGQSGPWDNIACIKRGDGSCAWYKGMAPPK</sequence>
<dbReference type="InterPro" id="IPR027465">
    <property type="entry name" value="TIMP_C"/>
</dbReference>
<dbReference type="GO" id="GO:0034097">
    <property type="term" value="P:response to cytokine"/>
    <property type="evidence" value="ECO:0007669"/>
    <property type="project" value="TreeGrafter"/>
</dbReference>
<dbReference type="PANTHER" id="PTHR11844">
    <property type="entry name" value="METALLOPROTEASE INHIBITOR"/>
    <property type="match status" value="1"/>
</dbReference>
<dbReference type="PROSITE" id="PS50189">
    <property type="entry name" value="NTR"/>
    <property type="match status" value="1"/>
</dbReference>
<evidence type="ECO:0000256" key="6">
    <source>
        <dbReference type="ARBA" id="ARBA00022690"/>
    </source>
</evidence>
<dbReference type="PANTHER" id="PTHR11844:SF24">
    <property type="entry name" value="METALLOPROTEINASE INHIBITOR 2"/>
    <property type="match status" value="1"/>
</dbReference>
<reference evidence="12" key="1">
    <citation type="submission" date="2025-08" db="UniProtKB">
        <authorList>
            <consortium name="Ensembl"/>
        </authorList>
    </citation>
    <scope>IDENTIFICATION</scope>
</reference>
<dbReference type="GO" id="GO:0002020">
    <property type="term" value="F:protease binding"/>
    <property type="evidence" value="ECO:0007669"/>
    <property type="project" value="TreeGrafter"/>
</dbReference>
<evidence type="ECO:0000256" key="7">
    <source>
        <dbReference type="ARBA" id="ARBA00023157"/>
    </source>
</evidence>
<feature type="disulfide bond" evidence="10">
    <location>
        <begin position="107"/>
        <end position="112"/>
    </location>
</feature>
<evidence type="ECO:0000313" key="13">
    <source>
        <dbReference type="Proteomes" id="UP000472277"/>
    </source>
</evidence>
<dbReference type="GO" id="GO:0009725">
    <property type="term" value="P:response to hormone"/>
    <property type="evidence" value="ECO:0007669"/>
    <property type="project" value="TreeGrafter"/>
</dbReference>
<dbReference type="Proteomes" id="UP000472277">
    <property type="component" value="Unassembled WGS sequence"/>
</dbReference>
<dbReference type="InterPro" id="IPR001134">
    <property type="entry name" value="Netrin_domain"/>
</dbReference>
<evidence type="ECO:0000256" key="1">
    <source>
        <dbReference type="ARBA" id="ARBA00004613"/>
    </source>
</evidence>
<organism evidence="12 13">
    <name type="scientific">Salmo trutta</name>
    <name type="common">Brown trout</name>
    <dbReference type="NCBI Taxonomy" id="8032"/>
    <lineage>
        <taxon>Eukaryota</taxon>
        <taxon>Metazoa</taxon>
        <taxon>Chordata</taxon>
        <taxon>Craniata</taxon>
        <taxon>Vertebrata</taxon>
        <taxon>Euteleostomi</taxon>
        <taxon>Actinopterygii</taxon>
        <taxon>Neopterygii</taxon>
        <taxon>Teleostei</taxon>
        <taxon>Protacanthopterygii</taxon>
        <taxon>Salmoniformes</taxon>
        <taxon>Salmonidae</taxon>
        <taxon>Salmoninae</taxon>
        <taxon>Salmo</taxon>
    </lineage>
</organism>
<dbReference type="GeneTree" id="ENSGT00940000158348"/>